<feature type="compositionally biased region" description="Basic residues" evidence="8">
    <location>
        <begin position="39"/>
        <end position="48"/>
    </location>
</feature>
<organism evidence="11 12">
    <name type="scientific">Clavelina lepadiformis</name>
    <name type="common">Light-bulb sea squirt</name>
    <name type="synonym">Ascidia lepadiformis</name>
    <dbReference type="NCBI Taxonomy" id="159417"/>
    <lineage>
        <taxon>Eukaryota</taxon>
        <taxon>Metazoa</taxon>
        <taxon>Chordata</taxon>
        <taxon>Tunicata</taxon>
        <taxon>Ascidiacea</taxon>
        <taxon>Aplousobranchia</taxon>
        <taxon>Clavelinidae</taxon>
        <taxon>Clavelina</taxon>
    </lineage>
</organism>
<dbReference type="InterPro" id="IPR016181">
    <property type="entry name" value="Acyl_CoA_acyltransferase"/>
</dbReference>
<comment type="caution">
    <text evidence="11">The sequence shown here is derived from an EMBL/GenBank/DDBJ whole genome shotgun (WGS) entry which is preliminary data.</text>
</comment>
<feature type="domain" description="Glycylpeptide N-tetradecanoyltransferase N-terminal" evidence="9">
    <location>
        <begin position="114"/>
        <end position="267"/>
    </location>
</feature>
<feature type="compositionally biased region" description="Polar residues" evidence="8">
    <location>
        <begin position="25"/>
        <end position="37"/>
    </location>
</feature>
<dbReference type="InterPro" id="IPR022678">
    <property type="entry name" value="NMT_CS"/>
</dbReference>
<name>A0ABP0EYV7_CLALP</name>
<evidence type="ECO:0000256" key="4">
    <source>
        <dbReference type="ARBA" id="ARBA00023315"/>
    </source>
</evidence>
<evidence type="ECO:0000256" key="7">
    <source>
        <dbReference type="RuleBase" id="RU004178"/>
    </source>
</evidence>
<keyword evidence="12" id="KW-1185">Reference proteome</keyword>
<dbReference type="PIRSF" id="PIRSF015892">
    <property type="entry name" value="N-myristl_transf"/>
    <property type="match status" value="1"/>
</dbReference>
<dbReference type="InterPro" id="IPR000903">
    <property type="entry name" value="NMT"/>
</dbReference>
<protein>
    <recommendedName>
        <fullName evidence="2 6">Glycylpeptide N-tetradecanoyltransferase</fullName>
        <ecNumber evidence="2 6">2.3.1.97</ecNumber>
    </recommendedName>
</protein>
<comment type="function">
    <text evidence="6">Adds a myristoyl group to the N-terminal glycine residue of certain cellular proteins.</text>
</comment>
<gene>
    <name evidence="11" type="ORF">CVLEPA_LOCUS2355</name>
</gene>
<sequence length="469" mass="53826">MSQQNGLDSKQEENEEAALKLASLPGSSGDPQHQTKSLGGKKKKKKAAKVTEVDAKNATPEVSYNFKNMRNVLAAMGKEVVVENPSVKKWKFWDTQPVTKFSETVDDVGIIEPDKDNVRQEPYSLPGDFEWDTVDLGNSKQLEEVYKLLNENYVEDEDNMFRFDYSAEFLCWALRPPGWIADWHCGVRVKKSGKLVGFISAVPAFIKVYETQQRMVEINFLCVHKKLRSKRVAPVLIREITRRVNIKGIFQAVYTAGVVLPKPVAKCRYYHRSLNPKKLVDVNFSHLGRNQTMQRLIKLMRLPEEPQIKGFREMLAADIPQCHQLMANYLQKFDLAPIYTEEEFAHFFSTRKGIIHSFVVVDETGQVTDMSSFFSLPSSIMQHPEHNMLYAAYSFYTVATKHPLKSLMKDMLIIAKKLGYDVYNALDLMENQEFLKDLKFGMGDGNLNYYLYNYKCPNIPEDKVALVLQ</sequence>
<evidence type="ECO:0000256" key="2">
    <source>
        <dbReference type="ARBA" id="ARBA00012923"/>
    </source>
</evidence>
<evidence type="ECO:0000256" key="5">
    <source>
        <dbReference type="ARBA" id="ARBA00048276"/>
    </source>
</evidence>
<dbReference type="Pfam" id="PF02799">
    <property type="entry name" value="NMT_C"/>
    <property type="match status" value="1"/>
</dbReference>
<feature type="domain" description="Glycylpeptide N-tetradecanoyltransferase C-terminal" evidence="10">
    <location>
        <begin position="281"/>
        <end position="461"/>
    </location>
</feature>
<dbReference type="PANTHER" id="PTHR11377">
    <property type="entry name" value="N-MYRISTOYL TRANSFERASE"/>
    <property type="match status" value="1"/>
</dbReference>
<comment type="similarity">
    <text evidence="1 7">Belongs to the NMT family.</text>
</comment>
<dbReference type="InterPro" id="IPR022676">
    <property type="entry name" value="NMT_N"/>
</dbReference>
<dbReference type="PROSITE" id="PS00975">
    <property type="entry name" value="NMT_1"/>
    <property type="match status" value="1"/>
</dbReference>
<dbReference type="Pfam" id="PF01233">
    <property type="entry name" value="NMT"/>
    <property type="match status" value="1"/>
</dbReference>
<evidence type="ECO:0000256" key="1">
    <source>
        <dbReference type="ARBA" id="ARBA00009469"/>
    </source>
</evidence>
<dbReference type="PROSITE" id="PS00976">
    <property type="entry name" value="NMT_2"/>
    <property type="match status" value="1"/>
</dbReference>
<keyword evidence="4 6" id="KW-0012">Acyltransferase</keyword>
<keyword evidence="3 6" id="KW-0808">Transferase</keyword>
<evidence type="ECO:0000259" key="10">
    <source>
        <dbReference type="Pfam" id="PF02799"/>
    </source>
</evidence>
<dbReference type="SUPFAM" id="SSF55729">
    <property type="entry name" value="Acyl-CoA N-acyltransferases (Nat)"/>
    <property type="match status" value="2"/>
</dbReference>
<evidence type="ECO:0000256" key="8">
    <source>
        <dbReference type="SAM" id="MobiDB-lite"/>
    </source>
</evidence>
<evidence type="ECO:0000313" key="11">
    <source>
        <dbReference type="EMBL" id="CAK8672659.1"/>
    </source>
</evidence>
<dbReference type="EC" id="2.3.1.97" evidence="2 6"/>
<dbReference type="PANTHER" id="PTHR11377:SF5">
    <property type="entry name" value="GLYCYLPEPTIDE N-TETRADECANOYLTRANSFERASE"/>
    <property type="match status" value="1"/>
</dbReference>
<evidence type="ECO:0000256" key="3">
    <source>
        <dbReference type="ARBA" id="ARBA00022679"/>
    </source>
</evidence>
<dbReference type="InterPro" id="IPR022677">
    <property type="entry name" value="NMT_C"/>
</dbReference>
<dbReference type="Proteomes" id="UP001642483">
    <property type="component" value="Unassembled WGS sequence"/>
</dbReference>
<evidence type="ECO:0000313" key="12">
    <source>
        <dbReference type="Proteomes" id="UP001642483"/>
    </source>
</evidence>
<evidence type="ECO:0000256" key="6">
    <source>
        <dbReference type="RuleBase" id="RU000586"/>
    </source>
</evidence>
<accession>A0ABP0EYV7</accession>
<proteinExistence type="inferred from homology"/>
<dbReference type="EMBL" id="CAWYQH010000001">
    <property type="protein sequence ID" value="CAK8672659.1"/>
    <property type="molecule type" value="Genomic_DNA"/>
</dbReference>
<comment type="catalytic activity">
    <reaction evidence="5 6">
        <text>N-terminal glycyl-[protein] + tetradecanoyl-CoA = N-tetradecanoylglycyl-[protein] + CoA + H(+)</text>
        <dbReference type="Rhea" id="RHEA:15521"/>
        <dbReference type="Rhea" id="RHEA-COMP:12666"/>
        <dbReference type="Rhea" id="RHEA-COMP:12667"/>
        <dbReference type="ChEBI" id="CHEBI:15378"/>
        <dbReference type="ChEBI" id="CHEBI:57287"/>
        <dbReference type="ChEBI" id="CHEBI:57385"/>
        <dbReference type="ChEBI" id="CHEBI:64723"/>
        <dbReference type="ChEBI" id="CHEBI:133050"/>
        <dbReference type="EC" id="2.3.1.97"/>
    </reaction>
</comment>
<feature type="region of interest" description="Disordered" evidence="8">
    <location>
        <begin position="1"/>
        <end position="52"/>
    </location>
</feature>
<reference evidence="11 12" key="1">
    <citation type="submission" date="2024-02" db="EMBL/GenBank/DDBJ databases">
        <authorList>
            <person name="Daric V."/>
            <person name="Darras S."/>
        </authorList>
    </citation>
    <scope>NUCLEOTIDE SEQUENCE [LARGE SCALE GENOMIC DNA]</scope>
</reference>
<evidence type="ECO:0000259" key="9">
    <source>
        <dbReference type="Pfam" id="PF01233"/>
    </source>
</evidence>
<dbReference type="Gene3D" id="3.40.630.170">
    <property type="match status" value="1"/>
</dbReference>